<evidence type="ECO:0000313" key="1">
    <source>
        <dbReference type="EMBL" id="MBC8538731.1"/>
    </source>
</evidence>
<organism evidence="1 2">
    <name type="scientific">Guopingia tenuis</name>
    <dbReference type="NCBI Taxonomy" id="2763656"/>
    <lineage>
        <taxon>Bacteria</taxon>
        <taxon>Bacillati</taxon>
        <taxon>Bacillota</taxon>
        <taxon>Clostridia</taxon>
        <taxon>Christensenellales</taxon>
        <taxon>Christensenellaceae</taxon>
        <taxon>Guopingia</taxon>
    </lineage>
</organism>
<proteinExistence type="predicted"/>
<evidence type="ECO:0000313" key="2">
    <source>
        <dbReference type="Proteomes" id="UP000617951"/>
    </source>
</evidence>
<dbReference type="RefSeq" id="WP_178621655.1">
    <property type="nucleotide sequence ID" value="NZ_JACRSS010000003.1"/>
</dbReference>
<comment type="caution">
    <text evidence="1">The sequence shown here is derived from an EMBL/GenBank/DDBJ whole genome shotgun (WGS) entry which is preliminary data.</text>
</comment>
<keyword evidence="2" id="KW-1185">Reference proteome</keyword>
<reference evidence="1" key="1">
    <citation type="submission" date="2020-08" db="EMBL/GenBank/DDBJ databases">
        <title>Genome public.</title>
        <authorList>
            <person name="Liu C."/>
            <person name="Sun Q."/>
        </authorList>
    </citation>
    <scope>NUCLEOTIDE SEQUENCE</scope>
    <source>
        <strain evidence="1">NSJ-63</strain>
    </source>
</reference>
<sequence>MRAAILGKGNCTVLLEKVLPLGIDQLLICAEDGVLRQATEFADRSKIPRLIWKKPGAYERVPIEEMVAFVESAEYILFLYSEEDEQIHRAKERAREIGRRFRVVILDAQGDIKELPI</sequence>
<gene>
    <name evidence="1" type="ORF">H8693_07260</name>
</gene>
<dbReference type="EMBL" id="JACRSS010000003">
    <property type="protein sequence ID" value="MBC8538731.1"/>
    <property type="molecule type" value="Genomic_DNA"/>
</dbReference>
<dbReference type="Proteomes" id="UP000617951">
    <property type="component" value="Unassembled WGS sequence"/>
</dbReference>
<name>A0A926HXG2_9FIRM</name>
<dbReference type="AlphaFoldDB" id="A0A926HXG2"/>
<protein>
    <submittedName>
        <fullName evidence="1">Uncharacterized protein</fullName>
    </submittedName>
</protein>
<accession>A0A926HXG2</accession>